<feature type="transmembrane region" description="Helical" evidence="8">
    <location>
        <begin position="184"/>
        <end position="210"/>
    </location>
</feature>
<dbReference type="Pfam" id="PF01925">
    <property type="entry name" value="TauE"/>
    <property type="match status" value="1"/>
</dbReference>
<evidence type="ECO:0000256" key="2">
    <source>
        <dbReference type="ARBA" id="ARBA00009142"/>
    </source>
</evidence>
<comment type="caution">
    <text evidence="9">The sequence shown here is derived from an EMBL/GenBank/DDBJ whole genome shotgun (WGS) entry which is preliminary data.</text>
</comment>
<evidence type="ECO:0000313" key="9">
    <source>
        <dbReference type="EMBL" id="REH37719.1"/>
    </source>
</evidence>
<organism evidence="9 10">
    <name type="scientific">Paraperlucidibaca baekdonensis</name>
    <dbReference type="NCBI Taxonomy" id="748120"/>
    <lineage>
        <taxon>Bacteria</taxon>
        <taxon>Pseudomonadati</taxon>
        <taxon>Pseudomonadota</taxon>
        <taxon>Gammaproteobacteria</taxon>
        <taxon>Moraxellales</taxon>
        <taxon>Moraxellaceae</taxon>
        <taxon>Paraperlucidibaca</taxon>
    </lineage>
</organism>
<dbReference type="PANTHER" id="PTHR30269">
    <property type="entry name" value="TRANSMEMBRANE PROTEIN YFCA"/>
    <property type="match status" value="1"/>
</dbReference>
<sequence>MAWLPESISLAVALGLMAISLLTSLLTAGLGIGGGLLLLGVMAMLVPASALIPLHGVVQLGSNVGRTALLWRYIRWSTVLPFTVGALFGGLVGGSLVRELPSHWLYTGLSVFILYAAWGKWPTFSARTERLGLWLGGLVFSFLSMFIGATGPLVAALLKTQTLPRQPHMATFSASMSLQHGVKIAAFGFLGFSFLPWMTLLAAMIASGFIGTWLGERWLSGRADASFHRGLNWLLCALALQLLWQAWQSLPIGGM</sequence>
<evidence type="ECO:0000313" key="10">
    <source>
        <dbReference type="Proteomes" id="UP000256774"/>
    </source>
</evidence>
<evidence type="ECO:0000256" key="4">
    <source>
        <dbReference type="ARBA" id="ARBA00022475"/>
    </source>
</evidence>
<feature type="transmembrane region" description="Helical" evidence="8">
    <location>
        <begin position="133"/>
        <end position="158"/>
    </location>
</feature>
<gene>
    <name evidence="9" type="ORF">DFR26_1500</name>
</gene>
<dbReference type="PANTHER" id="PTHR30269:SF37">
    <property type="entry name" value="MEMBRANE TRANSPORTER PROTEIN"/>
    <property type="match status" value="1"/>
</dbReference>
<evidence type="ECO:0000256" key="5">
    <source>
        <dbReference type="ARBA" id="ARBA00022692"/>
    </source>
</evidence>
<reference evidence="9 10" key="1">
    <citation type="submission" date="2018-08" db="EMBL/GenBank/DDBJ databases">
        <title>Genomic Encyclopedia of Type Strains, Phase IV (KMG-IV): sequencing the most valuable type-strain genomes for metagenomic binning, comparative biology and taxonomic classification.</title>
        <authorList>
            <person name="Goeker M."/>
        </authorList>
    </citation>
    <scope>NUCLEOTIDE SEQUENCE [LARGE SCALE GENOMIC DNA]</scope>
    <source>
        <strain evidence="9 10">DSM 26022</strain>
    </source>
</reference>
<dbReference type="GO" id="GO:0005886">
    <property type="term" value="C:plasma membrane"/>
    <property type="evidence" value="ECO:0007669"/>
    <property type="project" value="UniProtKB-SubCell"/>
</dbReference>
<evidence type="ECO:0000256" key="3">
    <source>
        <dbReference type="ARBA" id="ARBA00022448"/>
    </source>
</evidence>
<evidence type="ECO:0000256" key="1">
    <source>
        <dbReference type="ARBA" id="ARBA00004651"/>
    </source>
</evidence>
<accession>A0A3E0H329</accession>
<dbReference type="Proteomes" id="UP000256774">
    <property type="component" value="Unassembled WGS sequence"/>
</dbReference>
<dbReference type="InterPro" id="IPR052017">
    <property type="entry name" value="TSUP"/>
</dbReference>
<dbReference type="AlphaFoldDB" id="A0A3E0H329"/>
<evidence type="ECO:0000256" key="8">
    <source>
        <dbReference type="RuleBase" id="RU363041"/>
    </source>
</evidence>
<keyword evidence="4 8" id="KW-1003">Cell membrane</keyword>
<evidence type="ECO:0000256" key="6">
    <source>
        <dbReference type="ARBA" id="ARBA00022989"/>
    </source>
</evidence>
<comment type="similarity">
    <text evidence="2 8">Belongs to the 4-toluene sulfonate uptake permease (TSUP) (TC 2.A.102) family.</text>
</comment>
<keyword evidence="7 8" id="KW-0472">Membrane</keyword>
<keyword evidence="6 8" id="KW-1133">Transmembrane helix</keyword>
<keyword evidence="10" id="KW-1185">Reference proteome</keyword>
<dbReference type="RefSeq" id="WP_116208332.1">
    <property type="nucleotide sequence ID" value="NZ_QUNR01000003.1"/>
</dbReference>
<evidence type="ECO:0000256" key="7">
    <source>
        <dbReference type="ARBA" id="ARBA00023136"/>
    </source>
</evidence>
<comment type="subcellular location">
    <subcellularLocation>
        <location evidence="1 8">Cell membrane</location>
        <topology evidence="1 8">Multi-pass membrane protein</topology>
    </subcellularLocation>
</comment>
<proteinExistence type="inferred from homology"/>
<dbReference type="OrthoDB" id="6197550at2"/>
<name>A0A3E0H329_9GAMM</name>
<feature type="transmembrane region" description="Helical" evidence="8">
    <location>
        <begin position="37"/>
        <end position="58"/>
    </location>
</feature>
<keyword evidence="5 8" id="KW-0812">Transmembrane</keyword>
<protein>
    <recommendedName>
        <fullName evidence="8">Probable membrane transporter protein</fullName>
    </recommendedName>
</protein>
<dbReference type="EMBL" id="QUNR01000003">
    <property type="protein sequence ID" value="REH37719.1"/>
    <property type="molecule type" value="Genomic_DNA"/>
</dbReference>
<keyword evidence="3" id="KW-0813">Transport</keyword>
<feature type="transmembrane region" description="Helical" evidence="8">
    <location>
        <begin position="103"/>
        <end position="121"/>
    </location>
</feature>
<feature type="transmembrane region" description="Helical" evidence="8">
    <location>
        <begin position="79"/>
        <end position="97"/>
    </location>
</feature>
<dbReference type="InterPro" id="IPR002781">
    <property type="entry name" value="TM_pro_TauE-like"/>
</dbReference>